<dbReference type="RefSeq" id="WP_150780993.1">
    <property type="nucleotide sequence ID" value="NZ_CABVIH010000019.1"/>
</dbReference>
<organism evidence="2 3">
    <name type="scientific">Pseudomonas fluorescens</name>
    <dbReference type="NCBI Taxonomy" id="294"/>
    <lineage>
        <taxon>Bacteria</taxon>
        <taxon>Pseudomonadati</taxon>
        <taxon>Pseudomonadota</taxon>
        <taxon>Gammaproteobacteria</taxon>
        <taxon>Pseudomonadales</taxon>
        <taxon>Pseudomonadaceae</taxon>
        <taxon>Pseudomonas</taxon>
    </lineage>
</organism>
<name>A0A5E7MA50_PSEFL</name>
<dbReference type="AlphaFoldDB" id="A0A5E7MA50"/>
<accession>A0A5E7MA50</accession>
<dbReference type="Proteomes" id="UP000375525">
    <property type="component" value="Unassembled WGS sequence"/>
</dbReference>
<evidence type="ECO:0000256" key="1">
    <source>
        <dbReference type="SAM" id="MobiDB-lite"/>
    </source>
</evidence>
<dbReference type="EMBL" id="CABVIH010000019">
    <property type="protein sequence ID" value="VVP20894.1"/>
    <property type="molecule type" value="Genomic_DNA"/>
</dbReference>
<protein>
    <recommendedName>
        <fullName evidence="4">DUF3618 domain-containing protein</fullName>
    </recommendedName>
</protein>
<evidence type="ECO:0000313" key="2">
    <source>
        <dbReference type="EMBL" id="VVP20894.1"/>
    </source>
</evidence>
<proteinExistence type="predicted"/>
<dbReference type="OrthoDB" id="6065071at2"/>
<feature type="compositionally biased region" description="Basic and acidic residues" evidence="1">
    <location>
        <begin position="251"/>
        <end position="261"/>
    </location>
</feature>
<reference evidence="2 3" key="1">
    <citation type="submission" date="2019-09" db="EMBL/GenBank/DDBJ databases">
        <authorList>
            <person name="Chandra G."/>
            <person name="Truman W A."/>
        </authorList>
    </citation>
    <scope>NUCLEOTIDE SEQUENCE [LARGE SCALE GENOMIC DNA]</scope>
    <source>
        <strain evidence="2">PS880</strain>
    </source>
</reference>
<dbReference type="InterPro" id="IPR022062">
    <property type="entry name" value="DUF3618"/>
</dbReference>
<dbReference type="Pfam" id="PF12277">
    <property type="entry name" value="DUF3618"/>
    <property type="match status" value="1"/>
</dbReference>
<gene>
    <name evidence="2" type="ORF">PS880_03822</name>
</gene>
<evidence type="ECO:0008006" key="4">
    <source>
        <dbReference type="Google" id="ProtNLM"/>
    </source>
</evidence>
<feature type="region of interest" description="Disordered" evidence="1">
    <location>
        <begin position="233"/>
        <end position="274"/>
    </location>
</feature>
<sequence>MNSEFEYESQKSPEAIERDIDAQRASIGNIVDALESKFTPGQAFDQALSFMQNNGSTFLTNLGTSVRNNPVPAVLTSVGLLWLMMSQNRPPTPRPVYPAGRDQNKVGEWADGLADGIDSARDHLHQTADTLKEGYQSVKGKAAYLGENLGAATDTVSHAVHDASDRLVRSTQVMGNQLSHLLKEQPLMVAAAGIALGAMLGAALPSTATEQRYMGKTSAGLADKVKQQAREGFEAVRDTVTKTTDQADAGMKPERDYRETPDAPADLSRGMGTS</sequence>
<evidence type="ECO:0000313" key="3">
    <source>
        <dbReference type="Proteomes" id="UP000375525"/>
    </source>
</evidence>